<evidence type="ECO:0000256" key="4">
    <source>
        <dbReference type="ARBA" id="ARBA00022741"/>
    </source>
</evidence>
<dbReference type="InterPro" id="IPR027417">
    <property type="entry name" value="P-loop_NTPase"/>
</dbReference>
<dbReference type="GO" id="GO:0016020">
    <property type="term" value="C:membrane"/>
    <property type="evidence" value="ECO:0007669"/>
    <property type="project" value="InterPro"/>
</dbReference>
<keyword evidence="3" id="KW-0997">Cell inner membrane</keyword>
<dbReference type="NCBIfam" id="TIGR01277">
    <property type="entry name" value="thiQ"/>
    <property type="match status" value="1"/>
</dbReference>
<keyword evidence="6" id="KW-1278">Translocase</keyword>
<dbReference type="Proteomes" id="UP000279799">
    <property type="component" value="Chromosome"/>
</dbReference>
<dbReference type="PANTHER" id="PTHR42781:SF1">
    <property type="entry name" value="THIAMINE IMPORT ATP-BINDING PROTEIN THIQ"/>
    <property type="match status" value="1"/>
</dbReference>
<evidence type="ECO:0000256" key="3">
    <source>
        <dbReference type="ARBA" id="ARBA00022519"/>
    </source>
</evidence>
<keyword evidence="2" id="KW-1003">Cell membrane</keyword>
<dbReference type="EMBL" id="LR134510">
    <property type="protein sequence ID" value="VEJ08726.1"/>
    <property type="molecule type" value="Genomic_DNA"/>
</dbReference>
<dbReference type="SUPFAM" id="SSF52540">
    <property type="entry name" value="P-loop containing nucleoside triphosphate hydrolases"/>
    <property type="match status" value="1"/>
</dbReference>
<keyword evidence="9" id="KW-0378">Hydrolase</keyword>
<dbReference type="PANTHER" id="PTHR42781">
    <property type="entry name" value="SPERMIDINE/PUTRESCINE IMPORT ATP-BINDING PROTEIN POTA"/>
    <property type="match status" value="1"/>
</dbReference>
<dbReference type="PROSITE" id="PS50893">
    <property type="entry name" value="ABC_TRANSPORTER_2"/>
    <property type="match status" value="1"/>
</dbReference>
<dbReference type="Gene3D" id="3.40.50.300">
    <property type="entry name" value="P-loop containing nucleotide triphosphate hydrolases"/>
    <property type="match status" value="1"/>
</dbReference>
<dbReference type="GO" id="GO:0042626">
    <property type="term" value="F:ATPase-coupled transmembrane transporter activity"/>
    <property type="evidence" value="ECO:0007669"/>
    <property type="project" value="InterPro"/>
</dbReference>
<dbReference type="InterPro" id="IPR050093">
    <property type="entry name" value="ABC_SmlMolc_Importer"/>
</dbReference>
<organism evidence="9 10">
    <name type="scientific">Actinobacillus delphinicola</name>
    <dbReference type="NCBI Taxonomy" id="51161"/>
    <lineage>
        <taxon>Bacteria</taxon>
        <taxon>Pseudomonadati</taxon>
        <taxon>Pseudomonadota</taxon>
        <taxon>Gammaproteobacteria</taxon>
        <taxon>Pasteurellales</taxon>
        <taxon>Pasteurellaceae</taxon>
        <taxon>Actinobacillus</taxon>
    </lineage>
</organism>
<proteinExistence type="predicted"/>
<dbReference type="GO" id="GO:0071934">
    <property type="term" value="P:thiamine transmembrane transport"/>
    <property type="evidence" value="ECO:0007669"/>
    <property type="project" value="InterPro"/>
</dbReference>
<sequence>MIQLQIDFDYPDMPMHFSLSAKKGEKIALIGESGAGKSTLLNLIAGFEWISRGEIWLNGKNCTLLPPAERPVAMLFQDNNLFTHLTVEQNLALGIKPSLKINASERDAICQAAKAVGLVQHLTRLPEQLSGGQRQRVAIARCLLQHKPILLLDEPFSALDPVLRQEMLDLILDLCQKQNTTLLMVTHQVDEIQGKFDRILEVKQGHFVK</sequence>
<evidence type="ECO:0000313" key="9">
    <source>
        <dbReference type="EMBL" id="VEJ08726.1"/>
    </source>
</evidence>
<evidence type="ECO:0000256" key="6">
    <source>
        <dbReference type="ARBA" id="ARBA00022967"/>
    </source>
</evidence>
<dbReference type="AlphaFoldDB" id="A0A448TS42"/>
<evidence type="ECO:0000256" key="5">
    <source>
        <dbReference type="ARBA" id="ARBA00022840"/>
    </source>
</evidence>
<dbReference type="EC" id="3.6.3.-" evidence="9"/>
<keyword evidence="5 9" id="KW-0067">ATP-binding</keyword>
<dbReference type="KEGG" id="adp:NCTC12871_00133"/>
<evidence type="ECO:0000256" key="7">
    <source>
        <dbReference type="ARBA" id="ARBA00023136"/>
    </source>
</evidence>
<feature type="domain" description="ABC transporter" evidence="8">
    <location>
        <begin position="4"/>
        <end position="208"/>
    </location>
</feature>
<dbReference type="PROSITE" id="PS00211">
    <property type="entry name" value="ABC_TRANSPORTER_1"/>
    <property type="match status" value="1"/>
</dbReference>
<reference evidence="9 10" key="1">
    <citation type="submission" date="2018-12" db="EMBL/GenBank/DDBJ databases">
        <authorList>
            <consortium name="Pathogen Informatics"/>
        </authorList>
    </citation>
    <scope>NUCLEOTIDE SEQUENCE [LARGE SCALE GENOMIC DNA]</scope>
    <source>
        <strain evidence="9 10">NCTC12871</strain>
    </source>
</reference>
<name>A0A448TS42_9PAST</name>
<gene>
    <name evidence="9" type="primary">thiQ_1</name>
    <name evidence="9" type="ORF">NCTC12871_00133</name>
</gene>
<evidence type="ECO:0000259" key="8">
    <source>
        <dbReference type="PROSITE" id="PS50893"/>
    </source>
</evidence>
<protein>
    <submittedName>
        <fullName evidence="9">ABC transporter ATP-binding protein</fullName>
        <ecNumber evidence="9">3.6.3.-</ecNumber>
    </submittedName>
</protein>
<dbReference type="SMART" id="SM00382">
    <property type="entry name" value="AAA"/>
    <property type="match status" value="1"/>
</dbReference>
<evidence type="ECO:0000256" key="1">
    <source>
        <dbReference type="ARBA" id="ARBA00022448"/>
    </source>
</evidence>
<keyword evidence="7" id="KW-0472">Membrane</keyword>
<dbReference type="RefSeq" id="WP_126598046.1">
    <property type="nucleotide sequence ID" value="NZ_LR134510.1"/>
</dbReference>
<evidence type="ECO:0000313" key="10">
    <source>
        <dbReference type="Proteomes" id="UP000279799"/>
    </source>
</evidence>
<keyword evidence="4" id="KW-0547">Nucleotide-binding</keyword>
<dbReference type="InterPro" id="IPR003593">
    <property type="entry name" value="AAA+_ATPase"/>
</dbReference>
<evidence type="ECO:0000256" key="2">
    <source>
        <dbReference type="ARBA" id="ARBA00022475"/>
    </source>
</evidence>
<keyword evidence="1" id="KW-0813">Transport</keyword>
<dbReference type="Pfam" id="PF00005">
    <property type="entry name" value="ABC_tran"/>
    <property type="match status" value="1"/>
</dbReference>
<accession>A0A448TS42</accession>
<dbReference type="GO" id="GO:0005524">
    <property type="term" value="F:ATP binding"/>
    <property type="evidence" value="ECO:0007669"/>
    <property type="project" value="UniProtKB-KW"/>
</dbReference>
<dbReference type="InterPro" id="IPR017871">
    <property type="entry name" value="ABC_transporter-like_CS"/>
</dbReference>
<dbReference type="InterPro" id="IPR003439">
    <property type="entry name" value="ABC_transporter-like_ATP-bd"/>
</dbReference>
<dbReference type="InterPro" id="IPR005968">
    <property type="entry name" value="Thiamine_ABC_ThiQ"/>
</dbReference>
<dbReference type="GO" id="GO:0016887">
    <property type="term" value="F:ATP hydrolysis activity"/>
    <property type="evidence" value="ECO:0007669"/>
    <property type="project" value="InterPro"/>
</dbReference>
<dbReference type="OrthoDB" id="9802264at2"/>
<keyword evidence="10" id="KW-1185">Reference proteome</keyword>